<comment type="caution">
    <text evidence="4">The sequence shown here is derived from an EMBL/GenBank/DDBJ whole genome shotgun (WGS) entry which is preliminary data.</text>
</comment>
<evidence type="ECO:0000256" key="1">
    <source>
        <dbReference type="ARBA" id="ARBA00013404"/>
    </source>
</evidence>
<dbReference type="EMBL" id="JAFJYH010000063">
    <property type="protein sequence ID" value="KAG4421548.1"/>
    <property type="molecule type" value="Genomic_DNA"/>
</dbReference>
<sequence length="308" mass="33872">MTEYTLLYGNFVIRYPDLPKQGPEPDGDTVKFAPDNQKLVLDKNQIPRLSGRPPKINGRGISVRLEAIDALETHFERTHQELTGGKKARDILLAGLGFTNIKYWEDLPNKIKSADKDSLPGFVLSNGIDANGRLIGFVYSGSDGPGKDGAKLTAKSDLIDKSMNTKLLLDGLAFPAFYGTLAPVLRKNLSAKSEAARTAGKGIWPRATGLPGLPTKVSDLKSLTTSVIWPKLFRRLVVYINETGPGLDQFDEWLRDDGVDRNDKVNRLDTDENVRLLDILDIKGNTIALRIQPELIVIEPDPADGNGR</sequence>
<proteinExistence type="predicted"/>
<reference evidence="4" key="1">
    <citation type="submission" date="2021-02" db="EMBL/GenBank/DDBJ databases">
        <title>Genome sequence Cadophora malorum strain M34.</title>
        <authorList>
            <person name="Stefanovic E."/>
            <person name="Vu D."/>
            <person name="Scully C."/>
            <person name="Dijksterhuis J."/>
            <person name="Roader J."/>
            <person name="Houbraken J."/>
        </authorList>
    </citation>
    <scope>NUCLEOTIDE SEQUENCE</scope>
    <source>
        <strain evidence="4">M34</strain>
    </source>
</reference>
<dbReference type="InterPro" id="IPR035437">
    <property type="entry name" value="SNase_OB-fold_sf"/>
</dbReference>
<accession>A0A8H7TME5</accession>
<organism evidence="4 5">
    <name type="scientific">Cadophora malorum</name>
    <dbReference type="NCBI Taxonomy" id="108018"/>
    <lineage>
        <taxon>Eukaryota</taxon>
        <taxon>Fungi</taxon>
        <taxon>Dikarya</taxon>
        <taxon>Ascomycota</taxon>
        <taxon>Pezizomycotina</taxon>
        <taxon>Leotiomycetes</taxon>
        <taxon>Helotiales</taxon>
        <taxon>Ploettnerulaceae</taxon>
        <taxon>Cadophora</taxon>
    </lineage>
</organism>
<dbReference type="Pfam" id="PF00565">
    <property type="entry name" value="SNase"/>
    <property type="match status" value="1"/>
</dbReference>
<dbReference type="SUPFAM" id="SSF50199">
    <property type="entry name" value="Staphylococcal nuclease"/>
    <property type="match status" value="1"/>
</dbReference>
<feature type="domain" description="TNase-like" evidence="3">
    <location>
        <begin position="116"/>
        <end position="204"/>
    </location>
</feature>
<evidence type="ECO:0000313" key="4">
    <source>
        <dbReference type="EMBL" id="KAG4421548.1"/>
    </source>
</evidence>
<evidence type="ECO:0000313" key="5">
    <source>
        <dbReference type="Proteomes" id="UP000664132"/>
    </source>
</evidence>
<dbReference type="Proteomes" id="UP000664132">
    <property type="component" value="Unassembled WGS sequence"/>
</dbReference>
<dbReference type="AlphaFoldDB" id="A0A8H7TME5"/>
<evidence type="ECO:0000256" key="2">
    <source>
        <dbReference type="ARBA" id="ARBA00014651"/>
    </source>
</evidence>
<dbReference type="OrthoDB" id="5010797at2759"/>
<dbReference type="Gene3D" id="2.40.50.90">
    <property type="match status" value="1"/>
</dbReference>
<gene>
    <name evidence="4" type="ORF">IFR04_005275</name>
</gene>
<dbReference type="InterPro" id="IPR016071">
    <property type="entry name" value="Staphylococal_nuclease_OB-fold"/>
</dbReference>
<name>A0A8H7TME5_9HELO</name>
<protein>
    <recommendedName>
        <fullName evidence="1">Probable endonuclease LCL3</fullName>
    </recommendedName>
    <alternativeName>
        <fullName evidence="2">Probable endonuclease lcl3</fullName>
    </alternativeName>
</protein>
<evidence type="ECO:0000259" key="3">
    <source>
        <dbReference type="Pfam" id="PF00565"/>
    </source>
</evidence>
<keyword evidence="5" id="KW-1185">Reference proteome</keyword>